<reference evidence="1 2" key="1">
    <citation type="submission" date="2024-01" db="EMBL/GenBank/DDBJ databases">
        <title>A telomere-to-telomere, gap-free genome of sweet tea (Lithocarpus litseifolius).</title>
        <authorList>
            <person name="Zhou J."/>
        </authorList>
    </citation>
    <scope>NUCLEOTIDE SEQUENCE [LARGE SCALE GENOMIC DNA]</scope>
    <source>
        <strain evidence="1">Zhou-2022a</strain>
        <tissue evidence="1">Leaf</tissue>
    </source>
</reference>
<protein>
    <submittedName>
        <fullName evidence="1">Uncharacterized protein</fullName>
    </submittedName>
</protein>
<gene>
    <name evidence="1" type="ORF">SO802_018505</name>
</gene>
<dbReference type="AlphaFoldDB" id="A0AAW2CMW8"/>
<proteinExistence type="predicted"/>
<name>A0AAW2CMW8_9ROSI</name>
<dbReference type="EMBL" id="JAZDWU010000006">
    <property type="protein sequence ID" value="KAK9998902.1"/>
    <property type="molecule type" value="Genomic_DNA"/>
</dbReference>
<organism evidence="1 2">
    <name type="scientific">Lithocarpus litseifolius</name>
    <dbReference type="NCBI Taxonomy" id="425828"/>
    <lineage>
        <taxon>Eukaryota</taxon>
        <taxon>Viridiplantae</taxon>
        <taxon>Streptophyta</taxon>
        <taxon>Embryophyta</taxon>
        <taxon>Tracheophyta</taxon>
        <taxon>Spermatophyta</taxon>
        <taxon>Magnoliopsida</taxon>
        <taxon>eudicotyledons</taxon>
        <taxon>Gunneridae</taxon>
        <taxon>Pentapetalae</taxon>
        <taxon>rosids</taxon>
        <taxon>fabids</taxon>
        <taxon>Fagales</taxon>
        <taxon>Fagaceae</taxon>
        <taxon>Lithocarpus</taxon>
    </lineage>
</organism>
<keyword evidence="2" id="KW-1185">Reference proteome</keyword>
<dbReference type="Proteomes" id="UP001459277">
    <property type="component" value="Unassembled WGS sequence"/>
</dbReference>
<evidence type="ECO:0000313" key="1">
    <source>
        <dbReference type="EMBL" id="KAK9998902.1"/>
    </source>
</evidence>
<accession>A0AAW2CMW8</accession>
<evidence type="ECO:0000313" key="2">
    <source>
        <dbReference type="Proteomes" id="UP001459277"/>
    </source>
</evidence>
<comment type="caution">
    <text evidence="1">The sequence shown here is derived from an EMBL/GenBank/DDBJ whole genome shotgun (WGS) entry which is preliminary data.</text>
</comment>
<sequence>MTTRNKVYVVDLHSAAEAAAHASQELPPPHWSSTLSFKLAKGCHTNWSSDC</sequence>